<evidence type="ECO:0000256" key="6">
    <source>
        <dbReference type="ARBA" id="ARBA00023034"/>
    </source>
</evidence>
<dbReference type="AlphaFoldDB" id="A0A9N6ZF77"/>
<keyword evidence="6" id="KW-0333">Golgi apparatus</keyword>
<dbReference type="PANTHER" id="PTHR13302">
    <property type="entry name" value="CONSERVED OLIGOMERIC GOLGI COMPLEX COMPONENT 3"/>
    <property type="match status" value="1"/>
</dbReference>
<feature type="region of interest" description="Disordered" evidence="10">
    <location>
        <begin position="812"/>
        <end position="840"/>
    </location>
</feature>
<comment type="subcellular location">
    <subcellularLocation>
        <location evidence="1">Golgi apparatus membrane</location>
        <topology evidence="1">Peripheral membrane protein</topology>
    </subcellularLocation>
</comment>
<dbReference type="GO" id="GO:0006891">
    <property type="term" value="P:intra-Golgi vesicle-mediated transport"/>
    <property type="evidence" value="ECO:0007669"/>
    <property type="project" value="TreeGrafter"/>
</dbReference>
<evidence type="ECO:0000256" key="9">
    <source>
        <dbReference type="SAM" id="Coils"/>
    </source>
</evidence>
<dbReference type="GO" id="GO:0006886">
    <property type="term" value="P:intracellular protein transport"/>
    <property type="evidence" value="ECO:0007669"/>
    <property type="project" value="InterPro"/>
</dbReference>
<evidence type="ECO:0000256" key="3">
    <source>
        <dbReference type="ARBA" id="ARBA00020976"/>
    </source>
</evidence>
<evidence type="ECO:0000256" key="5">
    <source>
        <dbReference type="ARBA" id="ARBA00022927"/>
    </source>
</evidence>
<evidence type="ECO:0000256" key="10">
    <source>
        <dbReference type="SAM" id="MobiDB-lite"/>
    </source>
</evidence>
<organism evidence="13">
    <name type="scientific">Evadne anonyx</name>
    <dbReference type="NCBI Taxonomy" id="141404"/>
    <lineage>
        <taxon>Eukaryota</taxon>
        <taxon>Metazoa</taxon>
        <taxon>Ecdysozoa</taxon>
        <taxon>Arthropoda</taxon>
        <taxon>Crustacea</taxon>
        <taxon>Branchiopoda</taxon>
        <taxon>Diplostraca</taxon>
        <taxon>Cladocera</taxon>
        <taxon>Onychopoda</taxon>
        <taxon>Podonidae</taxon>
        <taxon>Evadne</taxon>
    </lineage>
</organism>
<evidence type="ECO:0000256" key="8">
    <source>
        <dbReference type="ARBA" id="ARBA00031339"/>
    </source>
</evidence>
<dbReference type="InterPro" id="IPR048320">
    <property type="entry name" value="COG3_N"/>
</dbReference>
<dbReference type="InterPro" id="IPR007265">
    <property type="entry name" value="COG_su3"/>
</dbReference>
<feature type="domain" description="Conserved oligomeric Golgi complex subunit 3 C-terminal" evidence="12">
    <location>
        <begin position="289"/>
        <end position="623"/>
    </location>
</feature>
<evidence type="ECO:0000256" key="7">
    <source>
        <dbReference type="ARBA" id="ARBA00023136"/>
    </source>
</evidence>
<dbReference type="GO" id="GO:0000139">
    <property type="term" value="C:Golgi membrane"/>
    <property type="evidence" value="ECO:0007669"/>
    <property type="project" value="UniProtKB-SubCell"/>
</dbReference>
<gene>
    <name evidence="13" type="primary">EOG090X02EM</name>
</gene>
<dbReference type="GO" id="GO:0005801">
    <property type="term" value="C:cis-Golgi network"/>
    <property type="evidence" value="ECO:0007669"/>
    <property type="project" value="InterPro"/>
</dbReference>
<protein>
    <recommendedName>
        <fullName evidence="3">Conserved oligomeric Golgi complex subunit 3</fullName>
    </recommendedName>
    <alternativeName>
        <fullName evidence="8">Component of oligomeric Golgi complex 3</fullName>
    </alternativeName>
</protein>
<evidence type="ECO:0000259" key="12">
    <source>
        <dbReference type="Pfam" id="PF20671"/>
    </source>
</evidence>
<feature type="domain" description="Conserved oligomeric Golgi complex subunit 3 N-terminal" evidence="11">
    <location>
        <begin position="123"/>
        <end position="265"/>
    </location>
</feature>
<keyword evidence="4" id="KW-0813">Transport</keyword>
<keyword evidence="7" id="KW-0472">Membrane</keyword>
<keyword evidence="9" id="KW-0175">Coiled coil</keyword>
<dbReference type="Pfam" id="PF04136">
    <property type="entry name" value="COG3_N"/>
    <property type="match status" value="1"/>
</dbReference>
<evidence type="ECO:0000256" key="1">
    <source>
        <dbReference type="ARBA" id="ARBA00004395"/>
    </source>
</evidence>
<evidence type="ECO:0000256" key="2">
    <source>
        <dbReference type="ARBA" id="ARBA00009936"/>
    </source>
</evidence>
<name>A0A9N6ZF77_9CRUS</name>
<dbReference type="GO" id="GO:0017119">
    <property type="term" value="C:Golgi transport complex"/>
    <property type="evidence" value="ECO:0007669"/>
    <property type="project" value="TreeGrafter"/>
</dbReference>
<dbReference type="InterPro" id="IPR048685">
    <property type="entry name" value="COG3_C"/>
</dbReference>
<dbReference type="EMBL" id="OC985703">
    <property type="protein sequence ID" value="CAG4642358.1"/>
    <property type="molecule type" value="Genomic_DNA"/>
</dbReference>
<reference evidence="13" key="1">
    <citation type="submission" date="2021-04" db="EMBL/GenBank/DDBJ databases">
        <authorList>
            <person name="Cornetti L."/>
        </authorList>
    </citation>
    <scope>NUCLEOTIDE SEQUENCE</scope>
</reference>
<feature type="coiled-coil region" evidence="9">
    <location>
        <begin position="127"/>
        <end position="154"/>
    </location>
</feature>
<evidence type="ECO:0000256" key="4">
    <source>
        <dbReference type="ARBA" id="ARBA00022448"/>
    </source>
</evidence>
<accession>A0A9N6ZF77</accession>
<dbReference type="GO" id="GO:0007030">
    <property type="term" value="P:Golgi organization"/>
    <property type="evidence" value="ECO:0007669"/>
    <property type="project" value="TreeGrafter"/>
</dbReference>
<evidence type="ECO:0000313" key="13">
    <source>
        <dbReference type="EMBL" id="CAG4642358.1"/>
    </source>
</evidence>
<feature type="region of interest" description="Disordered" evidence="10">
    <location>
        <begin position="499"/>
        <end position="527"/>
    </location>
</feature>
<proteinExistence type="inferred from homology"/>
<dbReference type="PANTHER" id="PTHR13302:SF8">
    <property type="entry name" value="CONSERVED OLIGOMERIC GOLGI COMPLEX SUBUNIT 3"/>
    <property type="match status" value="1"/>
</dbReference>
<dbReference type="Pfam" id="PF20671">
    <property type="entry name" value="COG3_C"/>
    <property type="match status" value="1"/>
</dbReference>
<keyword evidence="5" id="KW-0653">Protein transport</keyword>
<comment type="similarity">
    <text evidence="2">Belongs to the COG3 family.</text>
</comment>
<evidence type="ECO:0000259" key="11">
    <source>
        <dbReference type="Pfam" id="PF04136"/>
    </source>
</evidence>
<sequence>MSMDEVEIEEVDTREVWENLSEWNNLDNPLAPLSDVQDKSILELTAFCVNKFSPPAKSYDDAEGKAADSFGNISNSAESKIIKSFAALECGEKQINSSQQFYQWYSEWEWEILQEEDAESRVYLSQLEQHQDDCKQLLKQVSGTIEKLTKLNNQHGFVSNKTASLHEACEQMLIDQNKLSAMVDDVEKKVSYFIEYEKIQSQLSSPTLSVHGELFHDILNRLDKCVDYMQSHPQYKDSLAYLTRYRASLNSALSLVRSWVQQALEQCVLQAKQAETISSPTGHADGYAYALLYGKFRLHSEKMKQLMTDVESRLDNGPEYEQLLYDCHMAYFNQRIVLLRPSVSASLTDLSSSYVRDHCALSRCACTFLLRVCHDEWQLYQQFFGRPSPLLEEYLDQLCGLLYDLLRPHIIHLIHLETLAELCFILRVEMIEEHVTNNPEQLVSFHRIISQLLADVQERLVYRAHIYVQNDILGYKPVGGDLAYPEKLEMMESIAESLQNQSPRLGRSDSVSSVSSQDTVRSHTGNSPADLHGMWYPPLRRALLCLSKLYRSVDRSTFQGLSQEVLAAACASLANASAQIMATKSSLDAHLFHIKHLLILREQIAPFQVDFAVKEMSLDFSPVKNAARGLLQKKGRLFSLSTSNALLEFLLEGAPQLREHLTDSRRLADRQLKSTCEVFIDFCGDFLIGPVRVYIAKTTSFLRNNGGDTNTLKKQHFGVPEVVRDYVTESQKFLRTRLPLVQRSLQLYLANRETEFILFRPVKNLIVSIFQQLQQLFPVHYTEEEQSLIGAPTPEQISVLLSAMLLKRPDSFNKSLDEEAPPASEKVVEENKDTSASSPE</sequence>
<feature type="compositionally biased region" description="Low complexity" evidence="10">
    <location>
        <begin position="508"/>
        <end position="519"/>
    </location>
</feature>